<gene>
    <name evidence="1" type="ORF">UN64_19630</name>
</gene>
<dbReference type="Pfam" id="PF25209">
    <property type="entry name" value="Phage_capsid_4"/>
    <property type="match status" value="1"/>
</dbReference>
<evidence type="ECO:0000313" key="2">
    <source>
        <dbReference type="Proteomes" id="UP000188597"/>
    </source>
</evidence>
<proteinExistence type="predicted"/>
<dbReference type="Proteomes" id="UP000188597">
    <property type="component" value="Unassembled WGS sequence"/>
</dbReference>
<dbReference type="OrthoDB" id="3830856at2"/>
<comment type="caution">
    <text evidence="1">The sequence shown here is derived from an EMBL/GenBank/DDBJ whole genome shotgun (WGS) entry which is preliminary data.</text>
</comment>
<sequence>MTVSIDLAREGFRRAPSHDEKVIEAGLLLKRAEAGNITAIATLREAFSTSDFPVLLGQGLQATAITAYKDTPKEFEDVVFDTTVPDFNRRRLVDLWGADEFERVREGDEYKGGVKKETSLEHGLGKYGTVAKVTWELFLDRRFSDIADFPRDLAQGAIKTQNSAVADLLVKNGAWNQGFFKSVSTLPLTADNLQKAINELAIRENHRDELVDVSSLYLVHGPALRSQVQALLVHLEKVEITTTDGSKSTKQVQDNPFRNVVKPLESRAVGKRLGTGSGTAWALIQGKGSDLPSIIRTSLAGHPEVDIRVENAQGQSLGGGALSPQDGSFKDDTISYRGRSVLGIDPGFTPGVWASKGA</sequence>
<organism evidence="1 2">
    <name type="scientific">Fictibacillus arsenicus</name>
    <dbReference type="NCBI Taxonomy" id="255247"/>
    <lineage>
        <taxon>Bacteria</taxon>
        <taxon>Bacillati</taxon>
        <taxon>Bacillota</taxon>
        <taxon>Bacilli</taxon>
        <taxon>Bacillales</taxon>
        <taxon>Fictibacillaceae</taxon>
        <taxon>Fictibacillus</taxon>
    </lineage>
</organism>
<dbReference type="RefSeq" id="WP_077365919.1">
    <property type="nucleotide sequence ID" value="NZ_MQMF01000014.1"/>
</dbReference>
<accession>A0A1V3FZH7</accession>
<evidence type="ECO:0000313" key="1">
    <source>
        <dbReference type="EMBL" id="OOE06995.1"/>
    </source>
</evidence>
<reference evidence="1 2" key="1">
    <citation type="submission" date="2016-11" db="EMBL/GenBank/DDBJ databases">
        <authorList>
            <person name="Jaros S."/>
            <person name="Januszkiewicz K."/>
            <person name="Wedrychowicz H."/>
        </authorList>
    </citation>
    <scope>NUCLEOTIDE SEQUENCE [LARGE SCALE GENOMIC DNA]</scope>
    <source>
        <strain evidence="1 2">Con a/3</strain>
    </source>
</reference>
<protein>
    <recommendedName>
        <fullName evidence="3">Bacteriophage Mu GpT domain-containing protein</fullName>
    </recommendedName>
</protein>
<evidence type="ECO:0008006" key="3">
    <source>
        <dbReference type="Google" id="ProtNLM"/>
    </source>
</evidence>
<dbReference type="AlphaFoldDB" id="A0A1V3FZH7"/>
<dbReference type="EMBL" id="MQMF01000014">
    <property type="protein sequence ID" value="OOE06995.1"/>
    <property type="molecule type" value="Genomic_DNA"/>
</dbReference>
<name>A0A1V3FZH7_9BACL</name>